<dbReference type="InterPro" id="IPR025549">
    <property type="entry name" value="YjzC"/>
</dbReference>
<dbReference type="Pfam" id="PF14168">
    <property type="entry name" value="YjzC"/>
    <property type="match status" value="1"/>
</dbReference>
<evidence type="ECO:0000313" key="3">
    <source>
        <dbReference type="Proteomes" id="UP000198853"/>
    </source>
</evidence>
<accession>A0A1G8Q4B3</accession>
<dbReference type="AlphaFoldDB" id="A0A1G8Q4B3"/>
<gene>
    <name evidence="2" type="ORF">SAMN04488123_110103</name>
</gene>
<protein>
    <submittedName>
        <fullName evidence="2">YjzC-like protein</fullName>
    </submittedName>
</protein>
<organism evidence="2 3">
    <name type="scientific">Natribacillus halophilus</name>
    <dbReference type="NCBI Taxonomy" id="549003"/>
    <lineage>
        <taxon>Bacteria</taxon>
        <taxon>Bacillati</taxon>
        <taxon>Bacillota</taxon>
        <taxon>Bacilli</taxon>
        <taxon>Bacillales</taxon>
        <taxon>Bacillaceae</taxon>
        <taxon>Natribacillus</taxon>
    </lineage>
</organism>
<dbReference type="EMBL" id="FNEN01000010">
    <property type="protein sequence ID" value="SDI99604.1"/>
    <property type="molecule type" value="Genomic_DNA"/>
</dbReference>
<feature type="region of interest" description="Disordered" evidence="1">
    <location>
        <begin position="1"/>
        <end position="32"/>
    </location>
</feature>
<keyword evidence="3" id="KW-1185">Reference proteome</keyword>
<evidence type="ECO:0000313" key="2">
    <source>
        <dbReference type="EMBL" id="SDI99604.1"/>
    </source>
</evidence>
<proteinExistence type="predicted"/>
<name>A0A1G8Q4B3_9BACI</name>
<dbReference type="OrthoDB" id="5521296at2"/>
<sequence>MANKPYRTGDRAPESGTFRVDSLVSGDSASNDDTEVVVEKGEQFPLSPSSNEAANWVKV</sequence>
<dbReference type="Proteomes" id="UP000198853">
    <property type="component" value="Unassembled WGS sequence"/>
</dbReference>
<dbReference type="RefSeq" id="WP_090399021.1">
    <property type="nucleotide sequence ID" value="NZ_FNEN01000010.1"/>
</dbReference>
<evidence type="ECO:0000256" key="1">
    <source>
        <dbReference type="SAM" id="MobiDB-lite"/>
    </source>
</evidence>
<reference evidence="2 3" key="1">
    <citation type="submission" date="2016-10" db="EMBL/GenBank/DDBJ databases">
        <authorList>
            <person name="de Groot N.N."/>
        </authorList>
    </citation>
    <scope>NUCLEOTIDE SEQUENCE [LARGE SCALE GENOMIC DNA]</scope>
    <source>
        <strain evidence="2 3">DSM 21771</strain>
    </source>
</reference>